<dbReference type="Gene3D" id="1.10.10.820">
    <property type="match status" value="1"/>
</dbReference>
<accession>U6KVA8</accession>
<dbReference type="Gene3D" id="1.20.5.4820">
    <property type="match status" value="1"/>
</dbReference>
<keyword evidence="5 6" id="KW-0009">Actin-binding</keyword>
<keyword evidence="9" id="KW-1185">Reference proteome</keyword>
<evidence type="ECO:0000259" key="7">
    <source>
        <dbReference type="PROSITE" id="PS51456"/>
    </source>
</evidence>
<dbReference type="Pfam" id="PF00063">
    <property type="entry name" value="Myosin_head"/>
    <property type="match status" value="1"/>
</dbReference>
<keyword evidence="1 6" id="KW-0547">Nucleotide-binding</keyword>
<dbReference type="GO" id="GO:0007015">
    <property type="term" value="P:actin filament organization"/>
    <property type="evidence" value="ECO:0007669"/>
    <property type="project" value="TreeGrafter"/>
</dbReference>
<protein>
    <recommendedName>
        <fullName evidence="7">Myosin motor domain-containing protein</fullName>
    </recommendedName>
</protein>
<dbReference type="GO" id="GO:0016459">
    <property type="term" value="C:myosin complex"/>
    <property type="evidence" value="ECO:0007669"/>
    <property type="project" value="UniProtKB-KW"/>
</dbReference>
<dbReference type="GO" id="GO:0005737">
    <property type="term" value="C:cytoplasm"/>
    <property type="evidence" value="ECO:0007669"/>
    <property type="project" value="TreeGrafter"/>
</dbReference>
<evidence type="ECO:0000256" key="5">
    <source>
        <dbReference type="ARBA" id="ARBA00023203"/>
    </source>
</evidence>
<keyword evidence="2 6" id="KW-0067">ATP-binding</keyword>
<dbReference type="InterPro" id="IPR036961">
    <property type="entry name" value="Kinesin_motor_dom_sf"/>
</dbReference>
<dbReference type="PANTHER" id="PTHR13140">
    <property type="entry name" value="MYOSIN"/>
    <property type="match status" value="1"/>
</dbReference>
<gene>
    <name evidence="8" type="ORF">ETH_00011215</name>
</gene>
<dbReference type="Gene3D" id="1.20.120.720">
    <property type="entry name" value="Myosin VI head, motor domain, U50 subdomain"/>
    <property type="match status" value="1"/>
</dbReference>
<dbReference type="SUPFAM" id="SSF52540">
    <property type="entry name" value="P-loop containing nucleoside triphosphate hydrolases"/>
    <property type="match status" value="1"/>
</dbReference>
<dbReference type="GeneID" id="25251432"/>
<evidence type="ECO:0000256" key="1">
    <source>
        <dbReference type="ARBA" id="ARBA00022741"/>
    </source>
</evidence>
<dbReference type="OrthoDB" id="287394at2759"/>
<sequence>MVSFLSKPKKAFDLDPSVAPEALVLGMTVWCDSAPSLLENPSCLYAKCTVLDIINNQTVKLKEISEPGKEFVSKPSQIYHCSESCDLLNTPDVGLLPHPNAASVLEMLRARYMQDAIYTLADPLLISINPFGWSGSSLKEKIRDYSAAANGGLLPPHIFSIARRALENANTAAKSQTIIVSGESGSGKTEATKLVLSYLAAAQGDPEQQQQQQQQQHANEAKVENAVTAAGPVLEAFGNAKTVLNDNSSRFGKFLRLEVAPGGGIGRGHVESFLLEKSRVVFHGCAERNFHIFYQLIKGASADLKAKLKLKECKNYKILNYQAVDIHQRDDAADFLEVLAGFESMGLAAATAQSVFSLLSGVLLMGNIKIEQRHLDGLPDAAAICEEDRADFEQACELLFLEAAGVEEALLRRVTVAGAQAVAGRWRQQQAELLQQSLCKGVYERLFLWINKQINKNINKQQSLDTFIGLLDIFGFEIFKENSLEQLFINVTNEMLQATFVDLVFTRECLLYEKEGLTSELLQFESTQPIVDLLCGKKNSILSILEDCCLGPATSDTKFTAAVKAQIKRSGNKGFLRPSSDLEFTVRHCIGDVSYMTFNFIKKNRDQLRPEFLDLFNASKNPVASQLYQDVEIPKGKLMKGQLIGSQFMQQLNSLAAIIQETEPHFIRCIKPNDQQQPKLFIESKILPQLRALSIMEAIQLRSVGYSYRRPFADFLRQFRFLNISAYGKIAGGLLGSSTAEGAPREGALALLQRAGLKEYKDYRMGLTMVFLTREAQQQLLQQQREQLLLLRPIVRTLEAICLRRNLKKSLETHINSIVRLQAHVRRQLLLLEMRGHSAAAATAAAAAAVAAANEGVSRQQTAV</sequence>
<proteinExistence type="inferred from homology"/>
<feature type="domain" description="Myosin motor" evidence="7">
    <location>
        <begin position="88"/>
        <end position="786"/>
    </location>
</feature>
<dbReference type="PROSITE" id="PS51456">
    <property type="entry name" value="MYOSIN_MOTOR"/>
    <property type="match status" value="1"/>
</dbReference>
<dbReference type="InterPro" id="IPR027417">
    <property type="entry name" value="P-loop_NTPase"/>
</dbReference>
<feature type="binding site" evidence="6">
    <location>
        <begin position="182"/>
        <end position="189"/>
    </location>
    <ligand>
        <name>ATP</name>
        <dbReference type="ChEBI" id="CHEBI:30616"/>
    </ligand>
</feature>
<reference evidence="8" key="1">
    <citation type="submission" date="2013-10" db="EMBL/GenBank/DDBJ databases">
        <title>Genomic analysis of the causative agents of coccidiosis in chickens.</title>
        <authorList>
            <person name="Reid A.J."/>
            <person name="Blake D."/>
            <person name="Billington K."/>
            <person name="Browne H."/>
            <person name="Dunn M."/>
            <person name="Hung S."/>
            <person name="Kawahara F."/>
            <person name="Miranda-Saavedra D."/>
            <person name="Mourier T."/>
            <person name="Nagra H."/>
            <person name="Otto T.D."/>
            <person name="Rawlings N."/>
            <person name="Sanchez A."/>
            <person name="Sanders M."/>
            <person name="Subramaniam C."/>
            <person name="Tay Y."/>
            <person name="Dear P."/>
            <person name="Doerig C."/>
            <person name="Gruber A."/>
            <person name="Parkinson J."/>
            <person name="Shirley M."/>
            <person name="Wan K.L."/>
            <person name="Berriman M."/>
            <person name="Tomley F."/>
            <person name="Pain A."/>
        </authorList>
    </citation>
    <scope>NUCLEOTIDE SEQUENCE [LARGE SCALE GENOMIC DNA]</scope>
    <source>
        <strain evidence="8">Houghton</strain>
    </source>
</reference>
<comment type="similarity">
    <text evidence="6">Belongs to the TRAFAC class myosin-kinesin ATPase superfamily. Myosin family.</text>
</comment>
<dbReference type="VEuPathDB" id="ToxoDB:ETH_00011215"/>
<feature type="region of interest" description="Actin-binding" evidence="6">
    <location>
        <begin position="652"/>
        <end position="674"/>
    </location>
</feature>
<evidence type="ECO:0000256" key="6">
    <source>
        <dbReference type="PROSITE-ProRule" id="PRU00782"/>
    </source>
</evidence>
<dbReference type="GO" id="GO:0051015">
    <property type="term" value="F:actin filament binding"/>
    <property type="evidence" value="ECO:0007669"/>
    <property type="project" value="TreeGrafter"/>
</dbReference>
<dbReference type="PRINTS" id="PR00193">
    <property type="entry name" value="MYOSINHEAVY"/>
</dbReference>
<evidence type="ECO:0000313" key="9">
    <source>
        <dbReference type="Proteomes" id="UP000030747"/>
    </source>
</evidence>
<dbReference type="GO" id="GO:0016020">
    <property type="term" value="C:membrane"/>
    <property type="evidence" value="ECO:0007669"/>
    <property type="project" value="TreeGrafter"/>
</dbReference>
<reference evidence="8" key="2">
    <citation type="submission" date="2013-10" db="EMBL/GenBank/DDBJ databases">
        <authorList>
            <person name="Aslett M."/>
        </authorList>
    </citation>
    <scope>NUCLEOTIDE SEQUENCE [LARGE SCALE GENOMIC DNA]</scope>
    <source>
        <strain evidence="8">Houghton</strain>
    </source>
</reference>
<evidence type="ECO:0000256" key="2">
    <source>
        <dbReference type="ARBA" id="ARBA00022840"/>
    </source>
</evidence>
<dbReference type="EMBL" id="HG675688">
    <property type="protein sequence ID" value="CDJ42062.1"/>
    <property type="molecule type" value="Genomic_DNA"/>
</dbReference>
<dbReference type="OMA" id="MEIYQGV"/>
<evidence type="ECO:0000313" key="8">
    <source>
        <dbReference type="EMBL" id="CDJ42062.1"/>
    </source>
</evidence>
<dbReference type="SMART" id="SM00242">
    <property type="entry name" value="MYSc"/>
    <property type="match status" value="1"/>
</dbReference>
<dbReference type="AlphaFoldDB" id="U6KVA8"/>
<dbReference type="GO" id="GO:0005524">
    <property type="term" value="F:ATP binding"/>
    <property type="evidence" value="ECO:0007669"/>
    <property type="project" value="UniProtKB-UniRule"/>
</dbReference>
<dbReference type="RefSeq" id="XP_013232812.1">
    <property type="nucleotide sequence ID" value="XM_013377358.1"/>
</dbReference>
<keyword evidence="3 6" id="KW-0518">Myosin</keyword>
<dbReference type="VEuPathDB" id="ToxoDB:ETH2_1151100"/>
<dbReference type="InterPro" id="IPR001609">
    <property type="entry name" value="Myosin_head_motor_dom-like"/>
</dbReference>
<name>U6KVA8_EIMTE</name>
<organism evidence="8 9">
    <name type="scientific">Eimeria tenella</name>
    <name type="common">Coccidian parasite</name>
    <dbReference type="NCBI Taxonomy" id="5802"/>
    <lineage>
        <taxon>Eukaryota</taxon>
        <taxon>Sar</taxon>
        <taxon>Alveolata</taxon>
        <taxon>Apicomplexa</taxon>
        <taxon>Conoidasida</taxon>
        <taxon>Coccidia</taxon>
        <taxon>Eucoccidiorida</taxon>
        <taxon>Eimeriorina</taxon>
        <taxon>Eimeriidae</taxon>
        <taxon>Eimeria</taxon>
    </lineage>
</organism>
<dbReference type="Gene3D" id="1.20.58.530">
    <property type="match status" value="1"/>
</dbReference>
<dbReference type="Gene3D" id="3.40.850.10">
    <property type="entry name" value="Kinesin motor domain"/>
    <property type="match status" value="1"/>
</dbReference>
<dbReference type="GO" id="GO:0000146">
    <property type="term" value="F:microfilament motor activity"/>
    <property type="evidence" value="ECO:0007669"/>
    <property type="project" value="TreeGrafter"/>
</dbReference>
<dbReference type="FunFam" id="1.10.10.820:FF:000001">
    <property type="entry name" value="Myosin heavy chain"/>
    <property type="match status" value="1"/>
</dbReference>
<dbReference type="Proteomes" id="UP000030747">
    <property type="component" value="Unassembled WGS sequence"/>
</dbReference>
<evidence type="ECO:0000256" key="4">
    <source>
        <dbReference type="ARBA" id="ARBA00023175"/>
    </source>
</evidence>
<keyword evidence="4 6" id="KW-0505">Motor protein</keyword>
<evidence type="ECO:0000256" key="3">
    <source>
        <dbReference type="ARBA" id="ARBA00023123"/>
    </source>
</evidence>
<dbReference type="PANTHER" id="PTHR13140:SF270">
    <property type="entry name" value="MYOSIN-12"/>
    <property type="match status" value="1"/>
</dbReference>